<dbReference type="Proteomes" id="UP001066276">
    <property type="component" value="Chromosome 3_1"/>
</dbReference>
<dbReference type="AlphaFoldDB" id="A0AAV7ULX6"/>
<proteinExistence type="predicted"/>
<dbReference type="EMBL" id="JANPWB010000005">
    <property type="protein sequence ID" value="KAJ1189807.1"/>
    <property type="molecule type" value="Genomic_DNA"/>
</dbReference>
<protein>
    <submittedName>
        <fullName evidence="2">Uncharacterized protein</fullName>
    </submittedName>
</protein>
<accession>A0AAV7ULX6</accession>
<keyword evidence="3" id="KW-1185">Reference proteome</keyword>
<feature type="compositionally biased region" description="Basic and acidic residues" evidence="1">
    <location>
        <begin position="48"/>
        <end position="63"/>
    </location>
</feature>
<feature type="region of interest" description="Disordered" evidence="1">
    <location>
        <begin position="42"/>
        <end position="63"/>
    </location>
</feature>
<comment type="caution">
    <text evidence="2">The sequence shown here is derived from an EMBL/GenBank/DDBJ whole genome shotgun (WGS) entry which is preliminary data.</text>
</comment>
<organism evidence="2 3">
    <name type="scientific">Pleurodeles waltl</name>
    <name type="common">Iberian ribbed newt</name>
    <dbReference type="NCBI Taxonomy" id="8319"/>
    <lineage>
        <taxon>Eukaryota</taxon>
        <taxon>Metazoa</taxon>
        <taxon>Chordata</taxon>
        <taxon>Craniata</taxon>
        <taxon>Vertebrata</taxon>
        <taxon>Euteleostomi</taxon>
        <taxon>Amphibia</taxon>
        <taxon>Batrachia</taxon>
        <taxon>Caudata</taxon>
        <taxon>Salamandroidea</taxon>
        <taxon>Salamandridae</taxon>
        <taxon>Pleurodelinae</taxon>
        <taxon>Pleurodeles</taxon>
    </lineage>
</organism>
<reference evidence="2" key="1">
    <citation type="journal article" date="2022" name="bioRxiv">
        <title>Sequencing and chromosome-scale assembly of the giantPleurodeles waltlgenome.</title>
        <authorList>
            <person name="Brown T."/>
            <person name="Elewa A."/>
            <person name="Iarovenko S."/>
            <person name="Subramanian E."/>
            <person name="Araus A.J."/>
            <person name="Petzold A."/>
            <person name="Susuki M."/>
            <person name="Suzuki K.-i.T."/>
            <person name="Hayashi T."/>
            <person name="Toyoda A."/>
            <person name="Oliveira C."/>
            <person name="Osipova E."/>
            <person name="Leigh N.D."/>
            <person name="Simon A."/>
            <person name="Yun M.H."/>
        </authorList>
    </citation>
    <scope>NUCLEOTIDE SEQUENCE</scope>
    <source>
        <strain evidence="2">20211129_DDA</strain>
        <tissue evidence="2">Liver</tissue>
    </source>
</reference>
<evidence type="ECO:0000313" key="2">
    <source>
        <dbReference type="EMBL" id="KAJ1189807.1"/>
    </source>
</evidence>
<gene>
    <name evidence="2" type="ORF">NDU88_006549</name>
</gene>
<evidence type="ECO:0000256" key="1">
    <source>
        <dbReference type="SAM" id="MobiDB-lite"/>
    </source>
</evidence>
<sequence>MVVPRRWCRQVYRKKGTKVLIVLEDGIVGKVHGAMVKERKVKGKKKKVATEGKKDENTDEAVLKEYPSREVQRGAYRNVPWT</sequence>
<name>A0AAV7ULX6_PLEWA</name>
<evidence type="ECO:0000313" key="3">
    <source>
        <dbReference type="Proteomes" id="UP001066276"/>
    </source>
</evidence>